<dbReference type="PANTHER" id="PTHR12369">
    <property type="entry name" value="CHONDROITIN SYNTHASE"/>
    <property type="match status" value="1"/>
</dbReference>
<dbReference type="RefSeq" id="XP_066932380.1">
    <property type="nucleotide sequence ID" value="XM_067076279.1"/>
</dbReference>
<dbReference type="OrthoDB" id="9985088at2759"/>
<keyword evidence="11" id="KW-1185">Reference proteome</keyword>
<dbReference type="GO" id="GO:0032580">
    <property type="term" value="C:Golgi cisterna membrane"/>
    <property type="evidence" value="ECO:0007669"/>
    <property type="project" value="UniProtKB-SubCell"/>
</dbReference>
<sequence length="722" mass="83789">MNRSMNNKNPKIFVYLISGFLLGLVIRLKFSSSYQALSKCHDKVILDQKEQSKSGRSINIEKPVTVKAKPNRFNNDYRPYFVYSELGFKNLMFVGVKISEQQLMTNGVTINNTWSSDDQTVVFFTPYSRDSEFHNRFVKKLNLNVIQLPDIVDTSSDLEFSLRIVQYMKDHHLNKYNWFILSNDNVYLNMVNAGDHLKRLNSTQPIILANKIKGECSSSHGVIMSHTALSNYYQTDGAGFPSGLLSKLGNKETLFCNSERFLNIQSSNMQRVLGDGNTLNVISIAPLKSNTDMLKLHKTIVQERLKETLKTSRNLQASIKEFHDRVPNDVLEKKLTWPLGYPRPFRPSSRFEVIQWTLFDKNKMYAFTDQEPTSSFPASYYGDFTEILQTVKQAINQKYGNRRLELLNGYHRVDPKRGAEYLIEMKDKSSDKVYRYQLLRPFSRVESLSMPAATEQKGIHIVLPLLKDDMKYFEKFMQMYKRLCLQSGENVVLLTVFVNIRDGKFEEEKEPFLEFKNLISRYKQSYMWAQLPWLQVGVKHISDVLVMDIVSMKLPSNALILLLSHHNHFTVNFLNRCRVNVVTGLQVFFPIPFLEYNPDIVYNGKQKPAFSEVHTTTGFWGRDSYQVGCFNNNDYKAARMWKNDFLDENLPNNKTILGVFEGSNLNVFRALDSELHTWYEFENCVSDVKTNKTECHFKNSQRLGNRAQLAQVFFDFNNSKKP</sequence>
<dbReference type="EnsemblMetazoa" id="CLYHEMT013915.1">
    <property type="protein sequence ID" value="CLYHEMP013915.1"/>
    <property type="gene ID" value="CLYHEMG013915"/>
</dbReference>
<dbReference type="PANTHER" id="PTHR12369:SF13">
    <property type="entry name" value="HEXOSYLTRANSFERASE"/>
    <property type="match status" value="1"/>
</dbReference>
<keyword evidence="8 9" id="KW-0472">Membrane</keyword>
<dbReference type="AlphaFoldDB" id="A0A7M6DKF9"/>
<dbReference type="Proteomes" id="UP000594262">
    <property type="component" value="Unplaced"/>
</dbReference>
<keyword evidence="4 9" id="KW-0812">Transmembrane</keyword>
<dbReference type="Gene3D" id="3.90.550.50">
    <property type="match status" value="1"/>
</dbReference>
<evidence type="ECO:0000256" key="1">
    <source>
        <dbReference type="ARBA" id="ARBA00004447"/>
    </source>
</evidence>
<dbReference type="GeneID" id="136820046"/>
<evidence type="ECO:0000313" key="10">
    <source>
        <dbReference type="EnsemblMetazoa" id="CLYHEMP013915.1"/>
    </source>
</evidence>
<evidence type="ECO:0000256" key="7">
    <source>
        <dbReference type="ARBA" id="ARBA00023034"/>
    </source>
</evidence>
<accession>A0A7M6DKF9</accession>
<organism evidence="10 11">
    <name type="scientific">Clytia hemisphaerica</name>
    <dbReference type="NCBI Taxonomy" id="252671"/>
    <lineage>
        <taxon>Eukaryota</taxon>
        <taxon>Metazoa</taxon>
        <taxon>Cnidaria</taxon>
        <taxon>Hydrozoa</taxon>
        <taxon>Hydroidolina</taxon>
        <taxon>Leptothecata</taxon>
        <taxon>Obeliida</taxon>
        <taxon>Clytiidae</taxon>
        <taxon>Clytia</taxon>
    </lineage>
</organism>
<keyword evidence="5 9" id="KW-0735">Signal-anchor</keyword>
<feature type="transmembrane region" description="Helical" evidence="9">
    <location>
        <begin position="12"/>
        <end position="30"/>
    </location>
</feature>
<dbReference type="EC" id="2.4.1.-" evidence="9"/>
<keyword evidence="7 9" id="KW-0333">Golgi apparatus</keyword>
<evidence type="ECO:0000256" key="9">
    <source>
        <dbReference type="RuleBase" id="RU364016"/>
    </source>
</evidence>
<evidence type="ECO:0000256" key="5">
    <source>
        <dbReference type="ARBA" id="ARBA00022968"/>
    </source>
</evidence>
<evidence type="ECO:0000256" key="6">
    <source>
        <dbReference type="ARBA" id="ARBA00022989"/>
    </source>
</evidence>
<keyword evidence="3 9" id="KW-0808">Transferase</keyword>
<protein>
    <recommendedName>
        <fullName evidence="9">Hexosyltransferase</fullName>
        <ecNumber evidence="9">2.4.1.-</ecNumber>
    </recommendedName>
</protein>
<dbReference type="InterPro" id="IPR051227">
    <property type="entry name" value="CS_glycosyltransferase"/>
</dbReference>
<proteinExistence type="inferred from homology"/>
<evidence type="ECO:0000256" key="3">
    <source>
        <dbReference type="ARBA" id="ARBA00022679"/>
    </source>
</evidence>
<keyword evidence="6 9" id="KW-1133">Transmembrane helix</keyword>
<dbReference type="Pfam" id="PF05679">
    <property type="entry name" value="CHGN"/>
    <property type="match status" value="1"/>
</dbReference>
<name>A0A7M6DKF9_9CNID</name>
<evidence type="ECO:0000313" key="11">
    <source>
        <dbReference type="Proteomes" id="UP000594262"/>
    </source>
</evidence>
<comment type="subcellular location">
    <subcellularLocation>
        <location evidence="1 9">Golgi apparatus</location>
        <location evidence="1 9">Golgi stack membrane</location>
        <topology evidence="1 9">Single-pass type II membrane protein</topology>
    </subcellularLocation>
</comment>
<evidence type="ECO:0000256" key="8">
    <source>
        <dbReference type="ARBA" id="ARBA00023136"/>
    </source>
</evidence>
<dbReference type="GO" id="GO:0047238">
    <property type="term" value="F:glucuronosyl-N-acetylgalactosaminyl-proteoglycan 4-beta-N-acetylgalactosaminyltransferase activity"/>
    <property type="evidence" value="ECO:0007669"/>
    <property type="project" value="TreeGrafter"/>
</dbReference>
<evidence type="ECO:0000256" key="4">
    <source>
        <dbReference type="ARBA" id="ARBA00022692"/>
    </source>
</evidence>
<reference evidence="10" key="1">
    <citation type="submission" date="2021-01" db="UniProtKB">
        <authorList>
            <consortium name="EnsemblMetazoa"/>
        </authorList>
    </citation>
    <scope>IDENTIFICATION</scope>
</reference>
<dbReference type="InterPro" id="IPR008428">
    <property type="entry name" value="Chond_GalNAc"/>
</dbReference>
<evidence type="ECO:0000256" key="2">
    <source>
        <dbReference type="ARBA" id="ARBA00009239"/>
    </source>
</evidence>
<comment type="similarity">
    <text evidence="2 9">Belongs to the chondroitin N-acetylgalactosaminyltransferase family.</text>
</comment>